<dbReference type="AlphaFoldDB" id="A0A7X5HV17"/>
<proteinExistence type="predicted"/>
<keyword evidence="2" id="KW-0732">Signal</keyword>
<comment type="caution">
    <text evidence="7">The sequence shown here is derived from an EMBL/GenBank/DDBJ whole genome shotgun (WGS) entry which is preliminary data.</text>
</comment>
<sequence>MKRALFIWWSVLLLWSVPSPVHARSMEPDFYEMFDNHGSIMLLINSDTGEIAYANQAAADFYGYGRETLQNMRISDINTLGPEKTAAEMQLAVQEKRNHFVFQHQVADGSVRTVEVYSYPYLYGDHPMLFSIIHDVTAKTLLEEEAKRDARFRQCMLVGIILLLGAFSLALYRSRKKIDNARVLRQTFMDADNGLIYLKDENGRYVFVNKAMERFYQREAEEIIGRDDYDLTSREFADKRRQTDQAALEKKVLVVDEVRWEGKVYKTTKFPVDLANGKVGVGAYIKDVTEEVQHRLEREKSLKRNKILAQVFGREFASTQEQLDYALQEAVRMTESRFGYLFLYDDRQQAFSIHSWSKEVLGDCRKAAQASMEALDKTDIWENAVHQPGPVIMNRMPEPEGQGGKPGAGHPDIRRFMSVPVLVEGRIVAVAGLANKPEDYNENDVYQMSALMKGVWNARDKKEAELKLASEREKYLKTLLSIGDGVLVTDGEGRVEMLNAVAEKLTGWQSGEARGKSYREVFALSHASLAEEINDPVQEVFETDSVRELASHAVITSREGKRHHIEDSAAPIHGKDGEITGVVLVFRDVTEKKEQRQEIEYLSFHDPLTDLYNRRFFQEEVRRLDTKRNLPLTVVIGDVNGLKLTNDVFGHDAGDTLLKRMAEIFKRSCRADDIIARWGGDEFILLLPRTTSEAAGDIVRRIQVEAAREQMQAIRCGVSMGWRSKEHMEEKIENVMDDAEDAMYLQKALDRKNSQEDMLDGILKTLHEAIPREKGHGERTCRFARAIGQALDLHPSELRRLGTAARLHDIGKVGLEMEQHPVVGYRILNAFDGTMDLAEAVLSHHERWDGTGYPKGLAGEEIPQLSRIIAIAEAYDNLVRSVGRKKALEEIQAGAGSLFDPELTELAVRVLGREEK</sequence>
<dbReference type="SMART" id="SM00471">
    <property type="entry name" value="HDc"/>
    <property type="match status" value="1"/>
</dbReference>
<dbReference type="Gene3D" id="3.30.450.20">
    <property type="entry name" value="PAS domain"/>
    <property type="match status" value="3"/>
</dbReference>
<dbReference type="PROSITE" id="PS51832">
    <property type="entry name" value="HD_GYP"/>
    <property type="match status" value="1"/>
</dbReference>
<dbReference type="RefSeq" id="WP_162369890.1">
    <property type="nucleotide sequence ID" value="NZ_JAAEEH010000010.1"/>
</dbReference>
<evidence type="ECO:0000259" key="3">
    <source>
        <dbReference type="PROSITE" id="PS50112"/>
    </source>
</evidence>
<evidence type="ECO:0000256" key="2">
    <source>
        <dbReference type="SAM" id="SignalP"/>
    </source>
</evidence>
<dbReference type="SMART" id="SM00091">
    <property type="entry name" value="PAS"/>
    <property type="match status" value="3"/>
</dbReference>
<dbReference type="InterPro" id="IPR003607">
    <property type="entry name" value="HD/PDEase_dom"/>
</dbReference>
<dbReference type="SUPFAM" id="SSF55781">
    <property type="entry name" value="GAF domain-like"/>
    <property type="match status" value="1"/>
</dbReference>
<feature type="signal peptide" evidence="2">
    <location>
        <begin position="1"/>
        <end position="23"/>
    </location>
</feature>
<dbReference type="PANTHER" id="PTHR44757">
    <property type="entry name" value="DIGUANYLATE CYCLASE DGCP"/>
    <property type="match status" value="1"/>
</dbReference>
<dbReference type="InterPro" id="IPR052155">
    <property type="entry name" value="Biofilm_reg_signaling"/>
</dbReference>
<keyword evidence="1" id="KW-1133">Transmembrane helix</keyword>
<dbReference type="Pfam" id="PF00990">
    <property type="entry name" value="GGDEF"/>
    <property type="match status" value="1"/>
</dbReference>
<evidence type="ECO:0000313" key="7">
    <source>
        <dbReference type="EMBL" id="NDL67161.1"/>
    </source>
</evidence>
<dbReference type="PANTHER" id="PTHR44757:SF4">
    <property type="entry name" value="DIGUANYLATE CYCLASE DGCE-RELATED"/>
    <property type="match status" value="1"/>
</dbReference>
<evidence type="ECO:0000259" key="4">
    <source>
        <dbReference type="PROSITE" id="PS50113"/>
    </source>
</evidence>
<organism evidence="7 8">
    <name type="scientific">Anaerotalea alkaliphila</name>
    <dbReference type="NCBI Taxonomy" id="2662126"/>
    <lineage>
        <taxon>Bacteria</taxon>
        <taxon>Bacillati</taxon>
        <taxon>Bacillota</taxon>
        <taxon>Clostridia</taxon>
        <taxon>Eubacteriales</taxon>
        <taxon>Anaerotalea</taxon>
    </lineage>
</organism>
<dbReference type="SMART" id="SM00267">
    <property type="entry name" value="GGDEF"/>
    <property type="match status" value="1"/>
</dbReference>
<dbReference type="InterPro" id="IPR035965">
    <property type="entry name" value="PAS-like_dom_sf"/>
</dbReference>
<dbReference type="Pfam" id="PF08448">
    <property type="entry name" value="PAS_4"/>
    <property type="match status" value="2"/>
</dbReference>
<dbReference type="SUPFAM" id="SSF55785">
    <property type="entry name" value="PYP-like sensor domain (PAS domain)"/>
    <property type="match status" value="3"/>
</dbReference>
<dbReference type="SUPFAM" id="SSF109604">
    <property type="entry name" value="HD-domain/PDEase-like"/>
    <property type="match status" value="1"/>
</dbReference>
<dbReference type="InterPro" id="IPR013656">
    <property type="entry name" value="PAS_4"/>
</dbReference>
<dbReference type="CDD" id="cd00077">
    <property type="entry name" value="HDc"/>
    <property type="match status" value="1"/>
</dbReference>
<feature type="domain" description="PAS" evidence="3">
    <location>
        <begin position="196"/>
        <end position="251"/>
    </location>
</feature>
<dbReference type="SUPFAM" id="SSF55073">
    <property type="entry name" value="Nucleotide cyclase"/>
    <property type="match status" value="1"/>
</dbReference>
<feature type="domain" description="HD-GYP" evidence="6">
    <location>
        <begin position="751"/>
        <end position="916"/>
    </location>
</feature>
<keyword evidence="1" id="KW-0472">Membrane</keyword>
<gene>
    <name evidence="7" type="ORF">GXN74_05290</name>
</gene>
<dbReference type="EMBL" id="JAAEEH010000010">
    <property type="protein sequence ID" value="NDL67161.1"/>
    <property type="molecule type" value="Genomic_DNA"/>
</dbReference>
<feature type="transmembrane region" description="Helical" evidence="1">
    <location>
        <begin position="156"/>
        <end position="172"/>
    </location>
</feature>
<dbReference type="NCBIfam" id="TIGR00229">
    <property type="entry name" value="sensory_box"/>
    <property type="match status" value="3"/>
</dbReference>
<evidence type="ECO:0000259" key="6">
    <source>
        <dbReference type="PROSITE" id="PS51832"/>
    </source>
</evidence>
<evidence type="ECO:0000259" key="5">
    <source>
        <dbReference type="PROSITE" id="PS50887"/>
    </source>
</evidence>
<dbReference type="InterPro" id="IPR029787">
    <property type="entry name" value="Nucleotide_cyclase"/>
</dbReference>
<feature type="domain" description="GGDEF" evidence="5">
    <location>
        <begin position="630"/>
        <end position="760"/>
    </location>
</feature>
<dbReference type="SMART" id="SM00086">
    <property type="entry name" value="PAC"/>
    <property type="match status" value="2"/>
</dbReference>
<dbReference type="InterPro" id="IPR000160">
    <property type="entry name" value="GGDEF_dom"/>
</dbReference>
<dbReference type="SMART" id="SM00065">
    <property type="entry name" value="GAF"/>
    <property type="match status" value="1"/>
</dbReference>
<dbReference type="Gene3D" id="1.10.3210.10">
    <property type="entry name" value="Hypothetical protein af1432"/>
    <property type="match status" value="1"/>
</dbReference>
<dbReference type="InterPro" id="IPR037522">
    <property type="entry name" value="HD_GYP_dom"/>
</dbReference>
<dbReference type="PROSITE" id="PS50112">
    <property type="entry name" value="PAS"/>
    <property type="match status" value="2"/>
</dbReference>
<dbReference type="CDD" id="cd01949">
    <property type="entry name" value="GGDEF"/>
    <property type="match status" value="1"/>
</dbReference>
<keyword evidence="8" id="KW-1185">Reference proteome</keyword>
<dbReference type="Proteomes" id="UP000461585">
    <property type="component" value="Unassembled WGS sequence"/>
</dbReference>
<feature type="domain" description="PAS" evidence="3">
    <location>
        <begin position="472"/>
        <end position="544"/>
    </location>
</feature>
<feature type="chain" id="PRO_5031508276" evidence="2">
    <location>
        <begin position="24"/>
        <end position="916"/>
    </location>
</feature>
<dbReference type="InterPro" id="IPR003018">
    <property type="entry name" value="GAF"/>
</dbReference>
<evidence type="ECO:0000313" key="8">
    <source>
        <dbReference type="Proteomes" id="UP000461585"/>
    </source>
</evidence>
<dbReference type="CDD" id="cd00130">
    <property type="entry name" value="PAS"/>
    <property type="match status" value="3"/>
</dbReference>
<dbReference type="InterPro" id="IPR043128">
    <property type="entry name" value="Rev_trsase/Diguanyl_cyclase"/>
</dbReference>
<dbReference type="InterPro" id="IPR029016">
    <property type="entry name" value="GAF-like_dom_sf"/>
</dbReference>
<reference evidence="7 8" key="1">
    <citation type="submission" date="2020-01" db="EMBL/GenBank/DDBJ databases">
        <title>Anaeroalcalibacter tamaniensis gen. nov., sp. nov., moderately halophilic strictly anaerobic fermenter bacterium from mud volcano of Taman peninsula.</title>
        <authorList>
            <person name="Frolova A."/>
            <person name="Merkel A.Y."/>
            <person name="Slobodkin A.I."/>
        </authorList>
    </citation>
    <scope>NUCLEOTIDE SEQUENCE [LARGE SCALE GENOMIC DNA]</scope>
    <source>
        <strain evidence="7 8">F-3ap</strain>
    </source>
</reference>
<keyword evidence="1" id="KW-0812">Transmembrane</keyword>
<name>A0A7X5HV17_9FIRM</name>
<feature type="domain" description="PAC" evidence="4">
    <location>
        <begin position="548"/>
        <end position="601"/>
    </location>
</feature>
<dbReference type="NCBIfam" id="TIGR00254">
    <property type="entry name" value="GGDEF"/>
    <property type="match status" value="1"/>
</dbReference>
<protein>
    <submittedName>
        <fullName evidence="7">PAS domain-containing protein</fullName>
    </submittedName>
</protein>
<evidence type="ECO:0000256" key="1">
    <source>
        <dbReference type="SAM" id="Phobius"/>
    </source>
</evidence>
<dbReference type="InterPro" id="IPR001610">
    <property type="entry name" value="PAC"/>
</dbReference>
<dbReference type="InterPro" id="IPR000700">
    <property type="entry name" value="PAS-assoc_C"/>
</dbReference>
<dbReference type="Pfam" id="PF13487">
    <property type="entry name" value="HD_5"/>
    <property type="match status" value="1"/>
</dbReference>
<dbReference type="Pfam" id="PF13185">
    <property type="entry name" value="GAF_2"/>
    <property type="match status" value="1"/>
</dbReference>
<dbReference type="PROSITE" id="PS50887">
    <property type="entry name" value="GGDEF"/>
    <property type="match status" value="1"/>
</dbReference>
<dbReference type="PROSITE" id="PS50113">
    <property type="entry name" value="PAC"/>
    <property type="match status" value="1"/>
</dbReference>
<dbReference type="Gene3D" id="3.30.70.270">
    <property type="match status" value="1"/>
</dbReference>
<dbReference type="Pfam" id="PF13426">
    <property type="entry name" value="PAS_9"/>
    <property type="match status" value="1"/>
</dbReference>
<dbReference type="InterPro" id="IPR000014">
    <property type="entry name" value="PAS"/>
</dbReference>
<accession>A0A7X5HV17</accession>
<dbReference type="Gene3D" id="3.30.450.40">
    <property type="match status" value="1"/>
</dbReference>